<feature type="region of interest" description="Disordered" evidence="1">
    <location>
        <begin position="202"/>
        <end position="225"/>
    </location>
</feature>
<protein>
    <submittedName>
        <fullName evidence="2">Uncharacterized protein</fullName>
    </submittedName>
</protein>
<evidence type="ECO:0000313" key="2">
    <source>
        <dbReference type="EMBL" id="RUS26325.1"/>
    </source>
</evidence>
<comment type="caution">
    <text evidence="2">The sequence shown here is derived from an EMBL/GenBank/DDBJ whole genome shotgun (WGS) entry which is preliminary data.</text>
</comment>
<name>A0A433Q971_9FUNG</name>
<evidence type="ECO:0000313" key="3">
    <source>
        <dbReference type="Proteomes" id="UP000274822"/>
    </source>
</evidence>
<proteinExistence type="predicted"/>
<keyword evidence="3" id="KW-1185">Reference proteome</keyword>
<dbReference type="AlphaFoldDB" id="A0A433Q971"/>
<accession>A0A433Q971</accession>
<reference evidence="2 3" key="1">
    <citation type="journal article" date="2018" name="New Phytol.">
        <title>Phylogenomics of Endogonaceae and evolution of mycorrhizas within Mucoromycota.</title>
        <authorList>
            <person name="Chang Y."/>
            <person name="Desiro A."/>
            <person name="Na H."/>
            <person name="Sandor L."/>
            <person name="Lipzen A."/>
            <person name="Clum A."/>
            <person name="Barry K."/>
            <person name="Grigoriev I.V."/>
            <person name="Martin F.M."/>
            <person name="Stajich J.E."/>
            <person name="Smith M.E."/>
            <person name="Bonito G."/>
            <person name="Spatafora J.W."/>
        </authorList>
    </citation>
    <scope>NUCLEOTIDE SEQUENCE [LARGE SCALE GENOMIC DNA]</scope>
    <source>
        <strain evidence="2 3">AD002</strain>
    </source>
</reference>
<organism evidence="2 3">
    <name type="scientific">Jimgerdemannia flammicorona</name>
    <dbReference type="NCBI Taxonomy" id="994334"/>
    <lineage>
        <taxon>Eukaryota</taxon>
        <taxon>Fungi</taxon>
        <taxon>Fungi incertae sedis</taxon>
        <taxon>Mucoromycota</taxon>
        <taxon>Mucoromycotina</taxon>
        <taxon>Endogonomycetes</taxon>
        <taxon>Endogonales</taxon>
        <taxon>Endogonaceae</taxon>
        <taxon>Jimgerdemannia</taxon>
    </lineage>
</organism>
<sequence>MWKFNRSNQVSECYVPFIAHVFQSIPWGFQTLNRCFYSVYIGFLNAAKIAVNPTPLPTTSALRPISSTDVLLVVHDEIPIHSEPPVISLEVPSTDESYVISLQDTEVASTDESHVISLRDTEVASTDESHVVSLQDTEVASTGESHVVSLQDTEIASTDEFHVIQFQGTEVASTDETHLISLQGTEVASTDESHVISLQVTDVASTDESHSHSKILRSPPRMSPT</sequence>
<evidence type="ECO:0000256" key="1">
    <source>
        <dbReference type="SAM" id="MobiDB-lite"/>
    </source>
</evidence>
<dbReference type="Proteomes" id="UP000274822">
    <property type="component" value="Unassembled WGS sequence"/>
</dbReference>
<dbReference type="EMBL" id="RBNJ01010741">
    <property type="protein sequence ID" value="RUS26325.1"/>
    <property type="molecule type" value="Genomic_DNA"/>
</dbReference>
<gene>
    <name evidence="2" type="ORF">BC938DRAFT_470916</name>
</gene>